<proteinExistence type="predicted"/>
<organism evidence="3 4">
    <name type="scientific">Desulforamulus reducens (strain ATCC BAA-1160 / DSM 100696 / MI-1)</name>
    <name type="common">Desulfotomaculum reducens</name>
    <dbReference type="NCBI Taxonomy" id="349161"/>
    <lineage>
        <taxon>Bacteria</taxon>
        <taxon>Bacillati</taxon>
        <taxon>Bacillota</taxon>
        <taxon>Clostridia</taxon>
        <taxon>Eubacteriales</taxon>
        <taxon>Peptococcaceae</taxon>
        <taxon>Desulforamulus</taxon>
    </lineage>
</organism>
<name>A4J2H2_DESRM</name>
<feature type="transmembrane region" description="Helical" evidence="1">
    <location>
        <begin position="164"/>
        <end position="183"/>
    </location>
</feature>
<dbReference type="InterPro" id="IPR001509">
    <property type="entry name" value="Epimerase_deHydtase"/>
</dbReference>
<dbReference type="Gene3D" id="3.40.50.720">
    <property type="entry name" value="NAD(P)-binding Rossmann-like Domain"/>
    <property type="match status" value="1"/>
</dbReference>
<accession>A4J2H2</accession>
<reference evidence="3 4" key="1">
    <citation type="submission" date="2007-03" db="EMBL/GenBank/DDBJ databases">
        <title>Complete sequence of Desulfotomaculum reducens MI-1.</title>
        <authorList>
            <consortium name="US DOE Joint Genome Institute"/>
            <person name="Copeland A."/>
            <person name="Lucas S."/>
            <person name="Lapidus A."/>
            <person name="Barry K."/>
            <person name="Detter J.C."/>
            <person name="Glavina del Rio T."/>
            <person name="Hammon N."/>
            <person name="Israni S."/>
            <person name="Dalin E."/>
            <person name="Tice H."/>
            <person name="Pitluck S."/>
            <person name="Sims D."/>
            <person name="Brettin T."/>
            <person name="Bruce D."/>
            <person name="Han C."/>
            <person name="Tapia R."/>
            <person name="Schmutz J."/>
            <person name="Larimer F."/>
            <person name="Land M."/>
            <person name="Hauser L."/>
            <person name="Kyrpides N."/>
            <person name="Kim E."/>
            <person name="Tebo B.M."/>
            <person name="Richardson P."/>
        </authorList>
    </citation>
    <scope>NUCLEOTIDE SEQUENCE [LARGE SCALE GENOMIC DNA]</scope>
    <source>
        <strain evidence="3 4">MI-1</strain>
    </source>
</reference>
<dbReference type="PANTHER" id="PTHR11092:SF0">
    <property type="entry name" value="EPIMERASE FAMILY PROTEIN SDR39U1"/>
    <property type="match status" value="1"/>
</dbReference>
<feature type="domain" description="NAD-dependent epimerase/dehydratase" evidence="2">
    <location>
        <begin position="3"/>
        <end position="135"/>
    </location>
</feature>
<dbReference type="AlphaFoldDB" id="A4J2H2"/>
<keyword evidence="4" id="KW-1185">Reference proteome</keyword>
<gene>
    <name evidence="3" type="ordered locus">Dred_0736</name>
</gene>
<keyword evidence="1" id="KW-1133">Transmembrane helix</keyword>
<dbReference type="STRING" id="349161.Dred_0736"/>
<dbReference type="HOGENOM" id="CLU_1425924_0_0_9"/>
<keyword evidence="1" id="KW-0812">Transmembrane</keyword>
<dbReference type="KEGG" id="drm:Dred_0736"/>
<dbReference type="Pfam" id="PF01370">
    <property type="entry name" value="Epimerase"/>
    <property type="match status" value="1"/>
</dbReference>
<evidence type="ECO:0000313" key="3">
    <source>
        <dbReference type="EMBL" id="ABO49275.1"/>
    </source>
</evidence>
<dbReference type="InterPro" id="IPR036291">
    <property type="entry name" value="NAD(P)-bd_dom_sf"/>
</dbReference>
<dbReference type="PANTHER" id="PTHR11092">
    <property type="entry name" value="SUGAR NUCLEOTIDE EPIMERASE RELATED"/>
    <property type="match status" value="1"/>
</dbReference>
<keyword evidence="1" id="KW-0472">Membrane</keyword>
<protein>
    <submittedName>
        <fullName evidence="3">NAD-dependent epimerase/dehydratase</fullName>
    </submittedName>
</protein>
<dbReference type="EMBL" id="CP000612">
    <property type="protein sequence ID" value="ABO49275.1"/>
    <property type="molecule type" value="Genomic_DNA"/>
</dbReference>
<dbReference type="Proteomes" id="UP000001556">
    <property type="component" value="Chromosome"/>
</dbReference>
<dbReference type="eggNOG" id="COG1090">
    <property type="taxonomic scope" value="Bacteria"/>
</dbReference>
<dbReference type="RefSeq" id="WP_011877111.1">
    <property type="nucleotide sequence ID" value="NC_009253.1"/>
</dbReference>
<evidence type="ECO:0000259" key="2">
    <source>
        <dbReference type="Pfam" id="PF01370"/>
    </source>
</evidence>
<dbReference type="SUPFAM" id="SSF51735">
    <property type="entry name" value="NAD(P)-binding Rossmann-fold domains"/>
    <property type="match status" value="1"/>
</dbReference>
<sequence>MKVLITGGTGFVGSSLVKHLAEHNHQVVVVSRQEYSPQKSIAYSRLPESEQIFPRQLLAQTDAIINLGGHNISQGRWSKTVKNRILESRLQLTEKIVKSIRKNKEEGLVYPKVLVNASAVGYYGIHSHHVFSEESQAGQGFLAEVCRRWEEAAQEAEKLKVRVVILRLGVVLVALLVVVNSGVPGFTGMM</sequence>
<evidence type="ECO:0000256" key="1">
    <source>
        <dbReference type="SAM" id="Phobius"/>
    </source>
</evidence>
<evidence type="ECO:0000313" key="4">
    <source>
        <dbReference type="Proteomes" id="UP000001556"/>
    </source>
</evidence>